<gene>
    <name evidence="3" type="ORF">HXK09_01620</name>
</gene>
<dbReference type="AlphaFoldDB" id="A0A929RMW8"/>
<dbReference type="InterPro" id="IPR003540">
    <property type="entry name" value="ADP-ribosyltransferase"/>
</dbReference>
<name>A0A929RMW8_9ACTO</name>
<dbReference type="PROSITE" id="PS51996">
    <property type="entry name" value="TR_MART"/>
    <property type="match status" value="1"/>
</dbReference>
<evidence type="ECO:0000259" key="2">
    <source>
        <dbReference type="Pfam" id="PF03496"/>
    </source>
</evidence>
<protein>
    <recommendedName>
        <fullName evidence="2">ADP ribosyltransferase domain-containing protein</fullName>
    </recommendedName>
</protein>
<dbReference type="Gene3D" id="3.90.176.10">
    <property type="entry name" value="Toxin ADP-ribosyltransferase, Chain A, domain 1"/>
    <property type="match status" value="1"/>
</dbReference>
<proteinExistence type="predicted"/>
<evidence type="ECO:0000313" key="4">
    <source>
        <dbReference type="Proteomes" id="UP000759246"/>
    </source>
</evidence>
<sequence>MATDDTNPLVAQRQDTTSTLSGAGVFDDIEQLSTAIENKSWVSGVLAGVALGVDTIAYVSDPLGTLMAWGIGWVFDHIQPFKDWLLQLAGDADQLRANGQTWKNVSATLKAAADNIEKDVRSSFPEGSFTGSTATAYFAASGATTKGIAMTGALSGAVGTAYDVCAVIIQFVHDFVRDAISQVVSSILSYAAELVASFGTAFPLVMEQISTKVASLMGSVSKRVTALKESLSNLGTKLTKGDELLKTLKEWLHKLTHGDASTSHGDLPADSAPRRSSSHPTVTAADLDALPQAPTKPGVNSEALNKWADEVAAAHPALSRDEVLAAYDYSTSNYRNINGWLRDSSHPVSPQIPKTVDNLNSLLDKLPSHEGTVYRGTQVPTETLKQALRSGVYSDPAFLSSSTDGEVARRFMQSGYPDPGSTKVLFEIDGHSGSSIQRMSQIQHEAEVLFKSGTKFDILDYRIDPYTGYYFIRMAEQ</sequence>
<accession>A0A929RMW8</accession>
<evidence type="ECO:0000313" key="3">
    <source>
        <dbReference type="EMBL" id="MBF0965865.1"/>
    </source>
</evidence>
<organism evidence="3 4">
    <name type="scientific">Actinomyces bouchesdurhonensis</name>
    <dbReference type="NCBI Taxonomy" id="1852361"/>
    <lineage>
        <taxon>Bacteria</taxon>
        <taxon>Bacillati</taxon>
        <taxon>Actinomycetota</taxon>
        <taxon>Actinomycetes</taxon>
        <taxon>Actinomycetales</taxon>
        <taxon>Actinomycetaceae</taxon>
        <taxon>Actinomyces</taxon>
    </lineage>
</organism>
<dbReference type="EMBL" id="JABZGF010000019">
    <property type="protein sequence ID" value="MBF0965865.1"/>
    <property type="molecule type" value="Genomic_DNA"/>
</dbReference>
<dbReference type="GO" id="GO:0005576">
    <property type="term" value="C:extracellular region"/>
    <property type="evidence" value="ECO:0007669"/>
    <property type="project" value="InterPro"/>
</dbReference>
<reference evidence="3" key="1">
    <citation type="submission" date="2020-04" db="EMBL/GenBank/DDBJ databases">
        <title>Deep metagenomics examines the oral microbiome during advanced dental caries in children, revealing novel taxa and co-occurrences with host molecules.</title>
        <authorList>
            <person name="Baker J.L."/>
            <person name="Morton J.T."/>
            <person name="Dinis M."/>
            <person name="Alvarez R."/>
            <person name="Tran N.C."/>
            <person name="Knight R."/>
            <person name="Edlund A."/>
        </authorList>
    </citation>
    <scope>NUCLEOTIDE SEQUENCE</scope>
    <source>
        <strain evidence="3">JCVI_30_bin.13</strain>
    </source>
</reference>
<feature type="domain" description="ADP ribosyltransferase" evidence="2">
    <location>
        <begin position="305"/>
        <end position="460"/>
    </location>
</feature>
<feature type="region of interest" description="Disordered" evidence="1">
    <location>
        <begin position="259"/>
        <end position="299"/>
    </location>
</feature>
<dbReference type="Proteomes" id="UP000759246">
    <property type="component" value="Unassembled WGS sequence"/>
</dbReference>
<comment type="caution">
    <text evidence="3">The sequence shown here is derived from an EMBL/GenBank/DDBJ whole genome shotgun (WGS) entry which is preliminary data.</text>
</comment>
<dbReference type="Pfam" id="PF03496">
    <property type="entry name" value="ADPrib_exo_Tox"/>
    <property type="match status" value="1"/>
</dbReference>
<dbReference type="SUPFAM" id="SSF56399">
    <property type="entry name" value="ADP-ribosylation"/>
    <property type="match status" value="1"/>
</dbReference>
<evidence type="ECO:0000256" key="1">
    <source>
        <dbReference type="SAM" id="MobiDB-lite"/>
    </source>
</evidence>